<name>A0A2I9DV07_9DEIO</name>
<protein>
    <recommendedName>
        <fullName evidence="4">DUF2946 domain-containing protein</fullName>
    </recommendedName>
</protein>
<dbReference type="AlphaFoldDB" id="A0A2I9DV07"/>
<organism evidence="2 3">
    <name type="scientific">Deinococcus aerius</name>
    <dbReference type="NCBI Taxonomy" id="200253"/>
    <lineage>
        <taxon>Bacteria</taxon>
        <taxon>Thermotogati</taxon>
        <taxon>Deinococcota</taxon>
        <taxon>Deinococci</taxon>
        <taxon>Deinococcales</taxon>
        <taxon>Deinococcaceae</taxon>
        <taxon>Deinococcus</taxon>
    </lineage>
</organism>
<feature type="region of interest" description="Disordered" evidence="1">
    <location>
        <begin position="96"/>
        <end position="115"/>
    </location>
</feature>
<proteinExistence type="predicted"/>
<feature type="compositionally biased region" description="Pro residues" evidence="1">
    <location>
        <begin position="96"/>
        <end position="114"/>
    </location>
</feature>
<reference evidence="3" key="1">
    <citation type="submission" date="2018-01" db="EMBL/GenBank/DDBJ databases">
        <title>Draft Genome Sequence of the Radioresistant Bacterium Deinococcus aerius TR0125, Isolated from the Higher Atmosphere above Japan.</title>
        <authorList>
            <person name="Satoh K."/>
            <person name="Arai H."/>
            <person name="Sanzen T."/>
            <person name="Kawaguchi Y."/>
            <person name="Hayashi H."/>
            <person name="Yokobori S."/>
            <person name="Yamagishi A."/>
            <person name="Oono Y."/>
            <person name="Narumi I."/>
        </authorList>
    </citation>
    <scope>NUCLEOTIDE SEQUENCE [LARGE SCALE GENOMIC DNA]</scope>
    <source>
        <strain evidence="3">TR0125</strain>
    </source>
</reference>
<comment type="caution">
    <text evidence="2">The sequence shown here is derived from an EMBL/GenBank/DDBJ whole genome shotgun (WGS) entry which is preliminary data.</text>
</comment>
<dbReference type="EMBL" id="BFAG01000009">
    <property type="protein sequence ID" value="GBF06637.1"/>
    <property type="molecule type" value="Genomic_DNA"/>
</dbReference>
<dbReference type="Proteomes" id="UP000236569">
    <property type="component" value="Unassembled WGS sequence"/>
</dbReference>
<evidence type="ECO:0008006" key="4">
    <source>
        <dbReference type="Google" id="ProtNLM"/>
    </source>
</evidence>
<evidence type="ECO:0000256" key="1">
    <source>
        <dbReference type="SAM" id="MobiDB-lite"/>
    </source>
</evidence>
<keyword evidence="3" id="KW-1185">Reference proteome</keyword>
<accession>A0A2I9DV07</accession>
<sequence length="135" mass="13868">MEWGLREPCPRPLYNAPVPLLRWTRGVRLLAALLALVAGLAYPLRTLPDAPPMGAQAHHTGSCGGRTPAPGSSPGAAHDAHCLFCLTGAFSTAPDPALPIPHPAGRPAHGPSPAPRAAHAFVAHADARAPPRATA</sequence>
<evidence type="ECO:0000313" key="3">
    <source>
        <dbReference type="Proteomes" id="UP000236569"/>
    </source>
</evidence>
<gene>
    <name evidence="2" type="ORF">DAERI_090223</name>
</gene>
<evidence type="ECO:0000313" key="2">
    <source>
        <dbReference type="EMBL" id="GBF06637.1"/>
    </source>
</evidence>